<comment type="caution">
    <text evidence="1">The sequence shown here is derived from an EMBL/GenBank/DDBJ whole genome shotgun (WGS) entry which is preliminary data.</text>
</comment>
<evidence type="ECO:0000313" key="2">
    <source>
        <dbReference type="Proteomes" id="UP001221898"/>
    </source>
</evidence>
<sequence>MATLLPHFVTCSFATFVIAVVLLPGSAERSFLVPLFYSESLVQYHEEEASAHIPKGNLAEVLSQGEAFAVVPFLPFLFHL</sequence>
<dbReference type="EMBL" id="JAINUG010000014">
    <property type="protein sequence ID" value="KAJ8413983.1"/>
    <property type="molecule type" value="Genomic_DNA"/>
</dbReference>
<dbReference type="Proteomes" id="UP001221898">
    <property type="component" value="Unassembled WGS sequence"/>
</dbReference>
<evidence type="ECO:0000313" key="1">
    <source>
        <dbReference type="EMBL" id="KAJ8413983.1"/>
    </source>
</evidence>
<dbReference type="AlphaFoldDB" id="A0AAD7WYV4"/>
<proteinExistence type="predicted"/>
<keyword evidence="2" id="KW-1185">Reference proteome</keyword>
<protein>
    <submittedName>
        <fullName evidence="1">Uncharacterized protein</fullName>
    </submittedName>
</protein>
<gene>
    <name evidence="1" type="ORF">AAFF_G00065810</name>
</gene>
<organism evidence="1 2">
    <name type="scientific">Aldrovandia affinis</name>
    <dbReference type="NCBI Taxonomy" id="143900"/>
    <lineage>
        <taxon>Eukaryota</taxon>
        <taxon>Metazoa</taxon>
        <taxon>Chordata</taxon>
        <taxon>Craniata</taxon>
        <taxon>Vertebrata</taxon>
        <taxon>Euteleostomi</taxon>
        <taxon>Actinopterygii</taxon>
        <taxon>Neopterygii</taxon>
        <taxon>Teleostei</taxon>
        <taxon>Notacanthiformes</taxon>
        <taxon>Halosauridae</taxon>
        <taxon>Aldrovandia</taxon>
    </lineage>
</organism>
<name>A0AAD7WYV4_9TELE</name>
<reference evidence="1" key="1">
    <citation type="journal article" date="2023" name="Science">
        <title>Genome structures resolve the early diversification of teleost fishes.</title>
        <authorList>
            <person name="Parey E."/>
            <person name="Louis A."/>
            <person name="Montfort J."/>
            <person name="Bouchez O."/>
            <person name="Roques C."/>
            <person name="Iampietro C."/>
            <person name="Lluch J."/>
            <person name="Castinel A."/>
            <person name="Donnadieu C."/>
            <person name="Desvignes T."/>
            <person name="Floi Bucao C."/>
            <person name="Jouanno E."/>
            <person name="Wen M."/>
            <person name="Mejri S."/>
            <person name="Dirks R."/>
            <person name="Jansen H."/>
            <person name="Henkel C."/>
            <person name="Chen W.J."/>
            <person name="Zahm M."/>
            <person name="Cabau C."/>
            <person name="Klopp C."/>
            <person name="Thompson A.W."/>
            <person name="Robinson-Rechavi M."/>
            <person name="Braasch I."/>
            <person name="Lecointre G."/>
            <person name="Bobe J."/>
            <person name="Postlethwait J.H."/>
            <person name="Berthelot C."/>
            <person name="Roest Crollius H."/>
            <person name="Guiguen Y."/>
        </authorList>
    </citation>
    <scope>NUCLEOTIDE SEQUENCE</scope>
    <source>
        <strain evidence="1">NC1722</strain>
    </source>
</reference>
<accession>A0AAD7WYV4</accession>